<comment type="caution">
    <text evidence="2">The sequence shown here is derived from an EMBL/GenBank/DDBJ whole genome shotgun (WGS) entry which is preliminary data.</text>
</comment>
<dbReference type="AlphaFoldDB" id="A0A432YIB1"/>
<reference evidence="2 3" key="1">
    <citation type="journal article" date="2011" name="Front. Microbiol.">
        <title>Genomic signatures of strain selection and enhancement in Bacillus atrophaeus var. globigii, a historical biowarfare simulant.</title>
        <authorList>
            <person name="Gibbons H.S."/>
            <person name="Broomall S.M."/>
            <person name="McNew L.A."/>
            <person name="Daligault H."/>
            <person name="Chapman C."/>
            <person name="Bruce D."/>
            <person name="Karavis M."/>
            <person name="Krepps M."/>
            <person name="McGregor P.A."/>
            <person name="Hong C."/>
            <person name="Park K.H."/>
            <person name="Akmal A."/>
            <person name="Feldman A."/>
            <person name="Lin J.S."/>
            <person name="Chang W.E."/>
            <person name="Higgs B.W."/>
            <person name="Demirev P."/>
            <person name="Lindquist J."/>
            <person name="Liem A."/>
            <person name="Fochler E."/>
            <person name="Read T.D."/>
            <person name="Tapia R."/>
            <person name="Johnson S."/>
            <person name="Bishop-Lilly K.A."/>
            <person name="Detter C."/>
            <person name="Han C."/>
            <person name="Sozhamannan S."/>
            <person name="Rosenzweig C.N."/>
            <person name="Skowronski E.W."/>
        </authorList>
    </citation>
    <scope>NUCLEOTIDE SEQUENCE [LARGE SCALE GENOMIC DNA]</scope>
    <source>
        <strain evidence="2 3">TPS4-2</strain>
    </source>
</reference>
<feature type="transmembrane region" description="Helical" evidence="1">
    <location>
        <begin position="92"/>
        <end position="110"/>
    </location>
</feature>
<keyword evidence="1" id="KW-0472">Membrane</keyword>
<proteinExistence type="predicted"/>
<protein>
    <submittedName>
        <fullName evidence="2">DUF998 domain-containing protein</fullName>
    </submittedName>
</protein>
<name>A0A432YIB1_9GAMM</name>
<dbReference type="Proteomes" id="UP000288361">
    <property type="component" value="Unassembled WGS sequence"/>
</dbReference>
<sequence>MPEADNTPAQHSSPILPQLIILTVFWIGLQLVASWVKPDFSHVSQYISEINATGTQAAGVLGWVGFIPLGMIAAGLLLTARPHIRVKGVSQFGWSLLFFYPLAYIGSALAPCDTGCPVDGSSSQAIHNGIAVISYFGFALGALLLALTPKTTWPVRAAFVLLAFIVALGFLLMTSPELTEIRGAVQRYVEVAQLIVFWLLLWLKDSQANGGQTTGEQHE</sequence>
<feature type="transmembrane region" description="Helical" evidence="1">
    <location>
        <begin position="56"/>
        <end position="80"/>
    </location>
</feature>
<feature type="transmembrane region" description="Helical" evidence="1">
    <location>
        <begin position="130"/>
        <end position="148"/>
    </location>
</feature>
<dbReference type="InterPro" id="IPR009339">
    <property type="entry name" value="DUF998"/>
</dbReference>
<feature type="transmembrane region" description="Helical" evidence="1">
    <location>
        <begin position="15"/>
        <end position="36"/>
    </location>
</feature>
<dbReference type="EMBL" id="PIQA01000014">
    <property type="protein sequence ID" value="RUO60696.1"/>
    <property type="molecule type" value="Genomic_DNA"/>
</dbReference>
<feature type="transmembrane region" description="Helical" evidence="1">
    <location>
        <begin position="185"/>
        <end position="203"/>
    </location>
</feature>
<accession>A0A432YIB1</accession>
<evidence type="ECO:0000256" key="1">
    <source>
        <dbReference type="SAM" id="Phobius"/>
    </source>
</evidence>
<keyword evidence="1" id="KW-1133">Transmembrane helix</keyword>
<evidence type="ECO:0000313" key="3">
    <source>
        <dbReference type="Proteomes" id="UP000288361"/>
    </source>
</evidence>
<organism evidence="2 3">
    <name type="scientific">Idiomarina piscisalsi</name>
    <dbReference type="NCBI Taxonomy" id="1096243"/>
    <lineage>
        <taxon>Bacteria</taxon>
        <taxon>Pseudomonadati</taxon>
        <taxon>Pseudomonadota</taxon>
        <taxon>Gammaproteobacteria</taxon>
        <taxon>Alteromonadales</taxon>
        <taxon>Idiomarinaceae</taxon>
        <taxon>Idiomarina</taxon>
    </lineage>
</organism>
<keyword evidence="1" id="KW-0812">Transmembrane</keyword>
<feature type="transmembrane region" description="Helical" evidence="1">
    <location>
        <begin position="155"/>
        <end position="173"/>
    </location>
</feature>
<gene>
    <name evidence="2" type="ORF">CWI73_11630</name>
</gene>
<evidence type="ECO:0000313" key="2">
    <source>
        <dbReference type="EMBL" id="RUO60696.1"/>
    </source>
</evidence>
<dbReference type="Pfam" id="PF06197">
    <property type="entry name" value="DUF998"/>
    <property type="match status" value="1"/>
</dbReference>
<dbReference type="RefSeq" id="WP_126752933.1">
    <property type="nucleotide sequence ID" value="NZ_JBHUMT010000012.1"/>
</dbReference>